<dbReference type="InterPro" id="IPR005746">
    <property type="entry name" value="Thioredoxin"/>
</dbReference>
<sequence>MVKIISNNDLSEAKKEKLALLDFSATWCGPCSMLAPVLQELSEELDGKVGVYSIDVDQNPSLAIDYKIMNIPALVLLKDGEKVGMTVGFQPKASLKKFIEEHR</sequence>
<keyword evidence="11" id="KW-1185">Reference proteome</keyword>
<dbReference type="Pfam" id="PF00085">
    <property type="entry name" value="Thioredoxin"/>
    <property type="match status" value="1"/>
</dbReference>
<evidence type="ECO:0000256" key="5">
    <source>
        <dbReference type="ARBA" id="ARBA00023157"/>
    </source>
</evidence>
<dbReference type="SUPFAM" id="SSF52833">
    <property type="entry name" value="Thioredoxin-like"/>
    <property type="match status" value="1"/>
</dbReference>
<evidence type="ECO:0000256" key="2">
    <source>
        <dbReference type="ARBA" id="ARBA00020570"/>
    </source>
</evidence>
<evidence type="ECO:0000313" key="11">
    <source>
        <dbReference type="Proteomes" id="UP001652338"/>
    </source>
</evidence>
<feature type="domain" description="Thioredoxin" evidence="9">
    <location>
        <begin position="1"/>
        <end position="103"/>
    </location>
</feature>
<dbReference type="PROSITE" id="PS51352">
    <property type="entry name" value="THIOREDOXIN_2"/>
    <property type="match status" value="1"/>
</dbReference>
<accession>A0ABT2SP18</accession>
<reference evidence="10 11" key="1">
    <citation type="journal article" date="2021" name="ISME Commun">
        <title>Automated analysis of genomic sequences facilitates high-throughput and comprehensive description of bacteria.</title>
        <authorList>
            <person name="Hitch T.C.A."/>
        </authorList>
    </citation>
    <scope>NUCLEOTIDE SEQUENCE [LARGE SCALE GENOMIC DNA]</scope>
    <source>
        <strain evidence="10 11">Sanger_29</strain>
    </source>
</reference>
<keyword evidence="4" id="KW-0249">Electron transport</keyword>
<keyword evidence="5" id="KW-1015">Disulfide bond</keyword>
<proteinExistence type="inferred from homology"/>
<keyword evidence="6" id="KW-0676">Redox-active center</keyword>
<dbReference type="PIRSF" id="PIRSF000077">
    <property type="entry name" value="Thioredoxin"/>
    <property type="match status" value="1"/>
</dbReference>
<dbReference type="NCBIfam" id="TIGR01068">
    <property type="entry name" value="thioredoxin"/>
    <property type="match status" value="1"/>
</dbReference>
<evidence type="ECO:0000256" key="6">
    <source>
        <dbReference type="ARBA" id="ARBA00023284"/>
    </source>
</evidence>
<evidence type="ECO:0000256" key="3">
    <source>
        <dbReference type="ARBA" id="ARBA00022448"/>
    </source>
</evidence>
<dbReference type="PANTHER" id="PTHR45663:SF11">
    <property type="entry name" value="GEO12009P1"/>
    <property type="match status" value="1"/>
</dbReference>
<dbReference type="Proteomes" id="UP001652338">
    <property type="component" value="Unassembled WGS sequence"/>
</dbReference>
<evidence type="ECO:0000259" key="9">
    <source>
        <dbReference type="PROSITE" id="PS51352"/>
    </source>
</evidence>
<evidence type="ECO:0000256" key="8">
    <source>
        <dbReference type="PIRNR" id="PIRNR000077"/>
    </source>
</evidence>
<dbReference type="EMBL" id="JAOQKE010000021">
    <property type="protein sequence ID" value="MCU6726269.1"/>
    <property type="molecule type" value="Genomic_DNA"/>
</dbReference>
<evidence type="ECO:0000256" key="1">
    <source>
        <dbReference type="ARBA" id="ARBA00008987"/>
    </source>
</evidence>
<comment type="caution">
    <text evidence="10">The sequence shown here is derived from an EMBL/GenBank/DDBJ whole genome shotgun (WGS) entry which is preliminary data.</text>
</comment>
<dbReference type="PANTHER" id="PTHR45663">
    <property type="entry name" value="GEO12009P1"/>
    <property type="match status" value="1"/>
</dbReference>
<protein>
    <recommendedName>
        <fullName evidence="2 7">Thioredoxin</fullName>
    </recommendedName>
</protein>
<keyword evidence="3" id="KW-0813">Transport</keyword>
<dbReference type="PROSITE" id="PS00194">
    <property type="entry name" value="THIOREDOXIN_1"/>
    <property type="match status" value="1"/>
</dbReference>
<dbReference type="InterPro" id="IPR013766">
    <property type="entry name" value="Thioredoxin_domain"/>
</dbReference>
<dbReference type="CDD" id="cd02947">
    <property type="entry name" value="TRX_family"/>
    <property type="match status" value="1"/>
</dbReference>
<evidence type="ECO:0000313" key="10">
    <source>
        <dbReference type="EMBL" id="MCU6726269.1"/>
    </source>
</evidence>
<organism evidence="10 11">
    <name type="scientific">Muricoprocola aceti</name>
    <dbReference type="NCBI Taxonomy" id="2981772"/>
    <lineage>
        <taxon>Bacteria</taxon>
        <taxon>Bacillati</taxon>
        <taxon>Bacillota</taxon>
        <taxon>Clostridia</taxon>
        <taxon>Lachnospirales</taxon>
        <taxon>Lachnospiraceae</taxon>
        <taxon>Muricoprocola</taxon>
    </lineage>
</organism>
<evidence type="ECO:0000256" key="7">
    <source>
        <dbReference type="NCBIfam" id="TIGR01068"/>
    </source>
</evidence>
<dbReference type="Gene3D" id="3.40.30.10">
    <property type="entry name" value="Glutaredoxin"/>
    <property type="match status" value="1"/>
</dbReference>
<comment type="similarity">
    <text evidence="1 8">Belongs to the thioredoxin family.</text>
</comment>
<gene>
    <name evidence="10" type="primary">trxA</name>
    <name evidence="10" type="ORF">OCV47_13150</name>
</gene>
<name>A0ABT2SP18_9FIRM</name>
<evidence type="ECO:0000256" key="4">
    <source>
        <dbReference type="ARBA" id="ARBA00022982"/>
    </source>
</evidence>
<dbReference type="InterPro" id="IPR017937">
    <property type="entry name" value="Thioredoxin_CS"/>
</dbReference>
<dbReference type="InterPro" id="IPR036249">
    <property type="entry name" value="Thioredoxin-like_sf"/>
</dbReference>
<dbReference type="RefSeq" id="WP_256300469.1">
    <property type="nucleotide sequence ID" value="NZ_JAOQKE010000021.1"/>
</dbReference>